<dbReference type="InterPro" id="IPR052899">
    <property type="entry name" value="Class-I_DAHP_synthase"/>
</dbReference>
<dbReference type="NCBIfam" id="TIGR01361">
    <property type="entry name" value="DAHP_synth_Bsub"/>
    <property type="match status" value="1"/>
</dbReference>
<protein>
    <submittedName>
        <fullName evidence="4">3-deoxy-7-phosphoheptulonate synthase</fullName>
        <ecNumber evidence="4">2.5.1.54</ecNumber>
    </submittedName>
</protein>
<dbReference type="AlphaFoldDB" id="A0A934KJ73"/>
<dbReference type="InterPro" id="IPR041071">
    <property type="entry name" value="DAHP_snth_FXD"/>
</dbReference>
<dbReference type="InterPro" id="IPR013785">
    <property type="entry name" value="Aldolase_TIM"/>
</dbReference>
<evidence type="ECO:0000313" key="5">
    <source>
        <dbReference type="Proteomes" id="UP000614410"/>
    </source>
</evidence>
<proteinExistence type="predicted"/>
<dbReference type="InterPro" id="IPR006218">
    <property type="entry name" value="DAHP1/KDSA"/>
</dbReference>
<dbReference type="EMBL" id="JAEKNN010000024">
    <property type="protein sequence ID" value="MBJ7608757.1"/>
    <property type="molecule type" value="Genomic_DNA"/>
</dbReference>
<evidence type="ECO:0000259" key="3">
    <source>
        <dbReference type="Pfam" id="PF18152"/>
    </source>
</evidence>
<dbReference type="Proteomes" id="UP000614410">
    <property type="component" value="Unassembled WGS sequence"/>
</dbReference>
<dbReference type="InterPro" id="IPR006268">
    <property type="entry name" value="DAHP_syn_2"/>
</dbReference>
<dbReference type="NCBIfam" id="NF006421">
    <property type="entry name" value="PRK08673.1"/>
    <property type="match status" value="1"/>
</dbReference>
<organism evidence="4 5">
    <name type="scientific">Candidatus Amunia macphersoniae</name>
    <dbReference type="NCBI Taxonomy" id="3127014"/>
    <lineage>
        <taxon>Bacteria</taxon>
        <taxon>Bacillati</taxon>
        <taxon>Candidatus Dormiibacterota</taxon>
        <taxon>Candidatus Dormibacteria</taxon>
        <taxon>Candidatus Aeolococcales</taxon>
        <taxon>Candidatus Aeolococcaceae</taxon>
        <taxon>Candidatus Amunia</taxon>
    </lineage>
</organism>
<dbReference type="GO" id="GO:0003849">
    <property type="term" value="F:3-deoxy-7-phosphoheptulonate synthase activity"/>
    <property type="evidence" value="ECO:0007669"/>
    <property type="project" value="UniProtKB-EC"/>
</dbReference>
<gene>
    <name evidence="4" type="primary">aroF</name>
    <name evidence="4" type="ORF">JF887_04915</name>
</gene>
<feature type="domain" description="DAHP synthetase I/KDSA" evidence="2">
    <location>
        <begin position="87"/>
        <end position="324"/>
    </location>
</feature>
<dbReference type="GO" id="GO:0016832">
    <property type="term" value="F:aldehyde-lyase activity"/>
    <property type="evidence" value="ECO:0007669"/>
    <property type="project" value="InterPro"/>
</dbReference>
<keyword evidence="1 4" id="KW-0808">Transferase</keyword>
<dbReference type="Pfam" id="PF18152">
    <property type="entry name" value="DAHP_snth_FXD"/>
    <property type="match status" value="1"/>
</dbReference>
<dbReference type="SUPFAM" id="SSF51569">
    <property type="entry name" value="Aldolase"/>
    <property type="match status" value="1"/>
</dbReference>
<name>A0A934KJ73_9BACT</name>
<dbReference type="Pfam" id="PF00793">
    <property type="entry name" value="DAHP_synth_1"/>
    <property type="match status" value="1"/>
</dbReference>
<dbReference type="EC" id="2.5.1.54" evidence="4"/>
<accession>A0A934KJ73</accession>
<feature type="domain" description="DAHP synthase ferredoxin-like" evidence="3">
    <location>
        <begin position="1"/>
        <end position="67"/>
    </location>
</feature>
<comment type="caution">
    <text evidence="4">The sequence shown here is derived from an EMBL/GenBank/DDBJ whole genome shotgun (WGS) entry which is preliminary data.</text>
</comment>
<reference evidence="4 5" key="1">
    <citation type="submission" date="2020-10" db="EMBL/GenBank/DDBJ databases">
        <title>Ca. Dormibacterota MAGs.</title>
        <authorList>
            <person name="Montgomery K."/>
        </authorList>
    </citation>
    <scope>NUCLEOTIDE SEQUENCE [LARGE SCALE GENOMIC DNA]</scope>
    <source>
        <strain evidence="4">Mitchell_Peninsula_5</strain>
    </source>
</reference>
<dbReference type="Gene3D" id="3.20.20.70">
    <property type="entry name" value="Aldolase class I"/>
    <property type="match status" value="1"/>
</dbReference>
<evidence type="ECO:0000259" key="2">
    <source>
        <dbReference type="Pfam" id="PF00793"/>
    </source>
</evidence>
<evidence type="ECO:0000256" key="1">
    <source>
        <dbReference type="ARBA" id="ARBA00022679"/>
    </source>
</evidence>
<dbReference type="PANTHER" id="PTHR43018">
    <property type="entry name" value="PHOSPHO-2-DEHYDRO-3-DEOXYHEPTONATE ALDOLASE"/>
    <property type="match status" value="1"/>
</dbReference>
<dbReference type="NCBIfam" id="NF009239">
    <property type="entry name" value="PRK12595.1"/>
    <property type="match status" value="1"/>
</dbReference>
<evidence type="ECO:0000313" key="4">
    <source>
        <dbReference type="EMBL" id="MBJ7608757.1"/>
    </source>
</evidence>
<dbReference type="Gene3D" id="3.30.70.1140">
    <property type="entry name" value="Phospho-2-dehydro-3-deoxyheptonate aldolase, domain 1"/>
    <property type="match status" value="1"/>
</dbReference>
<sequence length="346" mass="36482">MLIMMNAQATEEEVANVMAHVRDRGYQPIELPGADRLAIGVLGSNPSTIRDAVAALPGVVAAIPVSKPYKLVGREWHPQSSVVDVAGVRIGAGELVVAAGPCAVESERQLVDTAEHVKAAGAQLLRGGAYKPRSSPYSFRGLGAPGLEHLRRAREMTGLPVVTEVLTPADVAAVAGAADMLQVGTRNAQNFSLLEAVGESGKPVLLKRGLSNTVEEWLLSAEYVLAHGNPDVVLCERGIRTFETATRNTLDLAAVPVAKELSHLPVIVDPSHATGHRHLVPSMALAAVAAGADGLLIEVHPTPDEALSDGPQSLTFEQFSSLMDDVRRLSAALRHQIVVVPSHASR</sequence>
<dbReference type="PANTHER" id="PTHR43018:SF1">
    <property type="entry name" value="PROTEIN AROA(G)"/>
    <property type="match status" value="1"/>
</dbReference>
<dbReference type="GO" id="GO:0009073">
    <property type="term" value="P:aromatic amino acid family biosynthetic process"/>
    <property type="evidence" value="ECO:0007669"/>
    <property type="project" value="InterPro"/>
</dbReference>